<reference evidence="1" key="1">
    <citation type="submission" date="2022-11" db="EMBL/GenBank/DDBJ databases">
        <title>Chromosomal genome sequence assembly and mating type (MAT) locus characterization of the leprose asexual lichenized fungus Lepraria neglecta (Nyl.) Erichsen.</title>
        <authorList>
            <person name="Allen J.L."/>
            <person name="Pfeffer B."/>
        </authorList>
    </citation>
    <scope>NUCLEOTIDE SEQUENCE</scope>
    <source>
        <strain evidence="1">Allen 5258</strain>
    </source>
</reference>
<dbReference type="Proteomes" id="UP001276659">
    <property type="component" value="Unassembled WGS sequence"/>
</dbReference>
<keyword evidence="2" id="KW-1185">Reference proteome</keyword>
<evidence type="ECO:0000313" key="2">
    <source>
        <dbReference type="Proteomes" id="UP001276659"/>
    </source>
</evidence>
<dbReference type="AlphaFoldDB" id="A0AAD9ZG06"/>
<proteinExistence type="predicted"/>
<comment type="caution">
    <text evidence="1">The sequence shown here is derived from an EMBL/GenBank/DDBJ whole genome shotgun (WGS) entry which is preliminary data.</text>
</comment>
<protein>
    <submittedName>
        <fullName evidence="1">Uncharacterized protein</fullName>
    </submittedName>
</protein>
<accession>A0AAD9ZG06</accession>
<organism evidence="1 2">
    <name type="scientific">Lepraria neglecta</name>
    <dbReference type="NCBI Taxonomy" id="209136"/>
    <lineage>
        <taxon>Eukaryota</taxon>
        <taxon>Fungi</taxon>
        <taxon>Dikarya</taxon>
        <taxon>Ascomycota</taxon>
        <taxon>Pezizomycotina</taxon>
        <taxon>Lecanoromycetes</taxon>
        <taxon>OSLEUM clade</taxon>
        <taxon>Lecanoromycetidae</taxon>
        <taxon>Lecanorales</taxon>
        <taxon>Lecanorineae</taxon>
        <taxon>Stereocaulaceae</taxon>
        <taxon>Lepraria</taxon>
    </lineage>
</organism>
<name>A0AAD9ZG06_9LECA</name>
<gene>
    <name evidence="1" type="ORF">OEA41_007712</name>
</gene>
<evidence type="ECO:0000313" key="1">
    <source>
        <dbReference type="EMBL" id="KAK3176389.1"/>
    </source>
</evidence>
<sequence length="140" mass="15133">MSESSQTTLHVFPLDSDEPIVGKAIAAFEKPLATDVLAILKEQGVTWDTCSLDRYGKDMKTLDNSPPTILVSTPDINQHAWGTVRTKAKAAISAAGVSVPFEFIPSTLSLLFYGKDQENWGARLPITRSLEIGASISMPV</sequence>
<dbReference type="EMBL" id="JASNWA010000004">
    <property type="protein sequence ID" value="KAK3176389.1"/>
    <property type="molecule type" value="Genomic_DNA"/>
</dbReference>